<reference evidence="2 5" key="1">
    <citation type="submission" date="2016-04" db="EMBL/GenBank/DDBJ databases">
        <title>Genome analyses suggest a sexual origin of heterokaryosis in a supposedly ancient asexual fungus.</title>
        <authorList>
            <person name="Ropars J."/>
            <person name="Sedzielewska K."/>
            <person name="Noel J."/>
            <person name="Charron P."/>
            <person name="Farinelli L."/>
            <person name="Marton T."/>
            <person name="Kruger M."/>
            <person name="Pelin A."/>
            <person name="Brachmann A."/>
            <person name="Corradi N."/>
        </authorList>
    </citation>
    <scope>NUCLEOTIDE SEQUENCE [LARGE SCALE GENOMIC DNA]</scope>
    <source>
        <strain evidence="2 5">A5</strain>
    </source>
</reference>
<dbReference type="VEuPathDB" id="FungiDB:RhiirA1_462211"/>
<feature type="compositionally biased region" description="Basic residues" evidence="1">
    <location>
        <begin position="142"/>
        <end position="151"/>
    </location>
</feature>
<dbReference type="AlphaFoldDB" id="A0A2N0P5N7"/>
<dbReference type="VEuPathDB" id="FungiDB:RhiirFUN_010397"/>
<evidence type="ECO:0000313" key="5">
    <source>
        <dbReference type="Proteomes" id="UP000232722"/>
    </source>
</evidence>
<evidence type="ECO:0000313" key="2">
    <source>
        <dbReference type="EMBL" id="PKC02139.1"/>
    </source>
</evidence>
<accession>A0A2N0P5N7</accession>
<reference evidence="3 4" key="4">
    <citation type="submission" date="2017-10" db="EMBL/GenBank/DDBJ databases">
        <title>Genome analyses suggest a sexual origin of heterokaryosis in a supposedly ancient asexual fungus.</title>
        <authorList>
            <person name="Corradi N."/>
            <person name="Sedzielewska K."/>
            <person name="Noel J."/>
            <person name="Charron P."/>
            <person name="Farinelli L."/>
            <person name="Marton T."/>
            <person name="Kruger M."/>
            <person name="Pelin A."/>
            <person name="Brachmann A."/>
            <person name="Corradi N."/>
        </authorList>
    </citation>
    <scope>NUCLEOTIDE SEQUENCE [LARGE SCALE GENOMIC DNA]</scope>
    <source>
        <strain evidence="3 4">A1</strain>
    </source>
</reference>
<dbReference type="EMBL" id="LLXH01000622">
    <property type="protein sequence ID" value="PKC64594.1"/>
    <property type="molecule type" value="Genomic_DNA"/>
</dbReference>
<feature type="compositionally biased region" description="Polar residues" evidence="1">
    <location>
        <begin position="174"/>
        <end position="183"/>
    </location>
</feature>
<dbReference type="Proteomes" id="UP000232688">
    <property type="component" value="Unassembled WGS sequence"/>
</dbReference>
<reference evidence="3 4" key="3">
    <citation type="submission" date="2017-10" db="EMBL/GenBank/DDBJ databases">
        <title>Extensive intraspecific genome diversity in a model arbuscular mycorrhizal fungus.</title>
        <authorList>
            <person name="Chen E.C.H."/>
            <person name="Morin E."/>
            <person name="Baudet D."/>
            <person name="Noel J."/>
            <person name="Ndikumana S."/>
            <person name="Charron P."/>
            <person name="St-Onge C."/>
            <person name="Giorgi J."/>
            <person name="Grigoriev I.V."/>
            <person name="Roux C."/>
            <person name="Martin F.M."/>
            <person name="Corradi N."/>
        </authorList>
    </citation>
    <scope>NUCLEOTIDE SEQUENCE [LARGE SCALE GENOMIC DNA]</scope>
    <source>
        <strain evidence="3 4">A1</strain>
    </source>
</reference>
<evidence type="ECO:0000256" key="1">
    <source>
        <dbReference type="SAM" id="MobiDB-lite"/>
    </source>
</evidence>
<feature type="region of interest" description="Disordered" evidence="1">
    <location>
        <begin position="75"/>
        <end position="183"/>
    </location>
</feature>
<gene>
    <name evidence="3" type="ORF">RhiirA1_462211</name>
    <name evidence="2" type="ORF">RhiirA5_425680</name>
</gene>
<evidence type="ECO:0000313" key="4">
    <source>
        <dbReference type="Proteomes" id="UP000232688"/>
    </source>
</evidence>
<feature type="compositionally biased region" description="Polar residues" evidence="1">
    <location>
        <begin position="91"/>
        <end position="103"/>
    </location>
</feature>
<dbReference type="VEuPathDB" id="FungiDB:FUN_006485"/>
<reference evidence="2 5" key="2">
    <citation type="submission" date="2017-09" db="EMBL/GenBank/DDBJ databases">
        <title>Extensive intraspecific genome diversity in a model arbuscular mycorrhizal fungus.</title>
        <authorList>
            <person name="Chen E.C."/>
            <person name="Morin E."/>
            <person name="Beaudet D."/>
            <person name="Noel J."/>
            <person name="Ndikumana S."/>
            <person name="Charron P."/>
            <person name="St-Onge C."/>
            <person name="Giorgi J."/>
            <person name="Grigoriev I.V."/>
            <person name="Roux C."/>
            <person name="Martin F.M."/>
            <person name="Corradi N."/>
        </authorList>
    </citation>
    <scope>NUCLEOTIDE SEQUENCE [LARGE SCALE GENOMIC DNA]</scope>
    <source>
        <strain evidence="2 5">A5</strain>
    </source>
</reference>
<dbReference type="Proteomes" id="UP000232722">
    <property type="component" value="Unassembled WGS sequence"/>
</dbReference>
<name>A0A2N0P5N7_9GLOM</name>
<organism evidence="2 5">
    <name type="scientific">Rhizophagus irregularis</name>
    <dbReference type="NCBI Taxonomy" id="588596"/>
    <lineage>
        <taxon>Eukaryota</taxon>
        <taxon>Fungi</taxon>
        <taxon>Fungi incertae sedis</taxon>
        <taxon>Mucoromycota</taxon>
        <taxon>Glomeromycotina</taxon>
        <taxon>Glomeromycetes</taxon>
        <taxon>Glomerales</taxon>
        <taxon>Glomeraceae</taxon>
        <taxon>Rhizophagus</taxon>
    </lineage>
</organism>
<comment type="caution">
    <text evidence="2">The sequence shown here is derived from an EMBL/GenBank/DDBJ whole genome shotgun (WGS) entry which is preliminary data.</text>
</comment>
<evidence type="ECO:0000313" key="3">
    <source>
        <dbReference type="EMBL" id="PKC64594.1"/>
    </source>
</evidence>
<protein>
    <submittedName>
        <fullName evidence="2">Uncharacterized protein</fullName>
    </submittedName>
</protein>
<feature type="compositionally biased region" description="Basic and acidic residues" evidence="1">
    <location>
        <begin position="152"/>
        <end position="170"/>
    </location>
</feature>
<proteinExistence type="predicted"/>
<sequence>MSMQPPKRLGYHVRLVTGFRSPHQAQTEEVKIFWRNIDLKRKEMEAQFAANNFKTGNDVHMIQNRSRTEYVSNLHATTSQKTVANGRVLESQGTHKTNRSNLHSIEPTRKKPARKRKSICYTESSEEEDHSSDQDYTEKPRKKEPRSKRLREKANRDGMDKGDIIIKTSEDENTPSPAQPTMTSNTYLRRYYFVRNYSKYTPTNPTSFDISEDFSTSRESTPCPVARPSKIPCFLWRKQVKITGEGNVEMTDEMTEQDLTEIDQLPCATVNNALKKIVQREIRQNGG</sequence>
<feature type="compositionally biased region" description="Basic and acidic residues" evidence="1">
    <location>
        <begin position="131"/>
        <end position="141"/>
    </location>
</feature>
<dbReference type="EMBL" id="LLXJ01001448">
    <property type="protein sequence ID" value="PKC02139.1"/>
    <property type="molecule type" value="Genomic_DNA"/>
</dbReference>